<evidence type="ECO:0000256" key="6">
    <source>
        <dbReference type="ARBA" id="ARBA00023136"/>
    </source>
</evidence>
<comment type="caution">
    <text evidence="8">The sequence shown here is derived from an EMBL/GenBank/DDBJ whole genome shotgun (WGS) entry which is preliminary data.</text>
</comment>
<dbReference type="PANTHER" id="PTHR47844:SF1">
    <property type="entry name" value="EXOSTOSIN-LIKE 2"/>
    <property type="match status" value="1"/>
</dbReference>
<comment type="subcellular location">
    <subcellularLocation>
        <location evidence="1">Membrane</location>
    </subcellularLocation>
</comment>
<dbReference type="PANTHER" id="PTHR47844">
    <property type="entry name" value="SYNTHASE CPS1, PUTATIVE (AFU_ORTHOLOGUE AFUA_7G02500)-RELATED"/>
    <property type="match status" value="1"/>
</dbReference>
<evidence type="ECO:0000256" key="2">
    <source>
        <dbReference type="ARBA" id="ARBA00022676"/>
    </source>
</evidence>
<dbReference type="AlphaFoldDB" id="A0AAI8VBF9"/>
<evidence type="ECO:0000256" key="3">
    <source>
        <dbReference type="ARBA" id="ARBA00022679"/>
    </source>
</evidence>
<keyword evidence="6" id="KW-0472">Membrane</keyword>
<keyword evidence="3" id="KW-0808">Transferase</keyword>
<evidence type="ECO:0000256" key="4">
    <source>
        <dbReference type="ARBA" id="ARBA00022692"/>
    </source>
</evidence>
<evidence type="ECO:0000313" key="8">
    <source>
        <dbReference type="EMBL" id="CAJ2501311.1"/>
    </source>
</evidence>
<sequence>MAAALFLIESYLYDFTERIMSQRYAKAYRSFPIPTPEERLHNVSDVSLIVPAINWDESFTDCIATWLSNNPLEITIVTIESHAAAARALVAADAITSATIDTTIQVLVLDHANKRDQLVLAINAAQAPFQQTDVGIVGGPIASHVPEERQDPAVITPWEVAALRIRQRRGTAMHTFFAADGSTNFTLPGCTMLLRAEILKDAVLQREFTNDNWMGVRQDTGDDSFITSYVLFQHLLHHHGEENPRQWKLGMQLIPEAGVHTGIATNSTKFASQMKRWSRSGLRFRLTCLFYTLGLRLFWKSYPYMVRKMAEGMMTPVLTVLWFTAWFITLRNHPIFACLVALRELGLKGQCR</sequence>
<gene>
    <name evidence="8" type="ORF">KHLLAP_LOCUS1779</name>
</gene>
<accession>A0AAI8VBF9</accession>
<dbReference type="GO" id="GO:0016757">
    <property type="term" value="F:glycosyltransferase activity"/>
    <property type="evidence" value="ECO:0007669"/>
    <property type="project" value="UniProtKB-KW"/>
</dbReference>
<evidence type="ECO:0000256" key="1">
    <source>
        <dbReference type="ARBA" id="ARBA00004370"/>
    </source>
</evidence>
<dbReference type="SUPFAM" id="SSF53448">
    <property type="entry name" value="Nucleotide-diphospho-sugar transferases"/>
    <property type="match status" value="1"/>
</dbReference>
<keyword evidence="5" id="KW-1133">Transmembrane helix</keyword>
<keyword evidence="7" id="KW-0325">Glycoprotein</keyword>
<keyword evidence="4" id="KW-0812">Transmembrane</keyword>
<dbReference type="EMBL" id="CAUWAG010000003">
    <property type="protein sequence ID" value="CAJ2501311.1"/>
    <property type="molecule type" value="Genomic_DNA"/>
</dbReference>
<evidence type="ECO:0000256" key="5">
    <source>
        <dbReference type="ARBA" id="ARBA00022989"/>
    </source>
</evidence>
<keyword evidence="9" id="KW-1185">Reference proteome</keyword>
<reference evidence="8" key="1">
    <citation type="submission" date="2023-10" db="EMBL/GenBank/DDBJ databases">
        <authorList>
            <person name="Hackl T."/>
        </authorList>
    </citation>
    <scope>NUCLEOTIDE SEQUENCE</scope>
</reference>
<evidence type="ECO:0000313" key="9">
    <source>
        <dbReference type="Proteomes" id="UP001295740"/>
    </source>
</evidence>
<name>A0AAI8VBF9_9PEZI</name>
<dbReference type="InterPro" id="IPR029044">
    <property type="entry name" value="Nucleotide-diphossugar_trans"/>
</dbReference>
<organism evidence="8 9">
    <name type="scientific">Anthostomella pinea</name>
    <dbReference type="NCBI Taxonomy" id="933095"/>
    <lineage>
        <taxon>Eukaryota</taxon>
        <taxon>Fungi</taxon>
        <taxon>Dikarya</taxon>
        <taxon>Ascomycota</taxon>
        <taxon>Pezizomycotina</taxon>
        <taxon>Sordariomycetes</taxon>
        <taxon>Xylariomycetidae</taxon>
        <taxon>Xylariales</taxon>
        <taxon>Xylariaceae</taxon>
        <taxon>Anthostomella</taxon>
    </lineage>
</organism>
<keyword evidence="2" id="KW-0328">Glycosyltransferase</keyword>
<evidence type="ECO:0000256" key="7">
    <source>
        <dbReference type="ARBA" id="ARBA00023180"/>
    </source>
</evidence>
<dbReference type="InterPro" id="IPR052427">
    <property type="entry name" value="Glycosyltrans_GT2/GT47"/>
</dbReference>
<proteinExistence type="predicted"/>
<dbReference type="GO" id="GO:0016020">
    <property type="term" value="C:membrane"/>
    <property type="evidence" value="ECO:0007669"/>
    <property type="project" value="UniProtKB-SubCell"/>
</dbReference>
<protein>
    <submittedName>
        <fullName evidence="8">Uu.00g041640.m01.CDS01</fullName>
    </submittedName>
</protein>
<dbReference type="Proteomes" id="UP001295740">
    <property type="component" value="Unassembled WGS sequence"/>
</dbReference>